<dbReference type="RefSeq" id="XP_037226395.1">
    <property type="nucleotide sequence ID" value="XM_037358485.1"/>
</dbReference>
<feature type="transmembrane region" description="Helical" evidence="1">
    <location>
        <begin position="299"/>
        <end position="324"/>
    </location>
</feature>
<proteinExistence type="predicted"/>
<protein>
    <submittedName>
        <fullName evidence="2">Uncharacterized protein</fullName>
    </submittedName>
</protein>
<dbReference type="GeneID" id="59341001"/>
<keyword evidence="1" id="KW-0812">Transmembrane</keyword>
<feature type="transmembrane region" description="Helical" evidence="1">
    <location>
        <begin position="336"/>
        <end position="361"/>
    </location>
</feature>
<feature type="transmembrane region" description="Helical" evidence="1">
    <location>
        <begin position="389"/>
        <end position="410"/>
    </location>
</feature>
<organism evidence="2 3">
    <name type="scientific">Mycena indigotica</name>
    <dbReference type="NCBI Taxonomy" id="2126181"/>
    <lineage>
        <taxon>Eukaryota</taxon>
        <taxon>Fungi</taxon>
        <taxon>Dikarya</taxon>
        <taxon>Basidiomycota</taxon>
        <taxon>Agaricomycotina</taxon>
        <taxon>Agaricomycetes</taxon>
        <taxon>Agaricomycetidae</taxon>
        <taxon>Agaricales</taxon>
        <taxon>Marasmiineae</taxon>
        <taxon>Mycenaceae</taxon>
        <taxon>Mycena</taxon>
    </lineage>
</organism>
<dbReference type="Proteomes" id="UP000636479">
    <property type="component" value="Unassembled WGS sequence"/>
</dbReference>
<name>A0A8H6TGL1_9AGAR</name>
<dbReference type="AlphaFoldDB" id="A0A8H6TGL1"/>
<feature type="transmembrane region" description="Helical" evidence="1">
    <location>
        <begin position="6"/>
        <end position="28"/>
    </location>
</feature>
<sequence>MSISLALGSPCLAGYSLTLTVLNIKWVVRRFRNVNYPNSSWATLVLSKLQQMPLKSWRTVSTDAGDYPLLASLIVLPENDRWWEKLEKDLNYADPHSWSIASVTSISWVIVAYALTVVDAFTTISSDPNRNGGGLSGVGSIWLWMIPITIGYLQLSPRCDLNRGEDVLNDANQLCVVAGPNGVVNASAVLGESALTIQNYAQHRELHADQLATAPIYNYARLFSFVNVVEEIACVFDAAKEKAHNRETVSGADWQPSDGKTVHEANRRGTSEQIVQYCSPLPSVSRSHWGSGSGLSSRFLIAAVAGLTLQWSTIGGSIIIVYYSPTVGFGCRSTAYLLYAAVATVVWVLLVASAFLAHYAISPRAGPRHSTYHKAAEHISIYCRRAAKLLATLNSVWIVVMLLLQFSGFLDRCYCNSDVIGLGRRAYDVMVLLPSDIPNMKAAWVSGILLAVVCTIVWLLFLNLMVDPLPRPHTRLSPSGRGVKRRDRITTAW</sequence>
<keyword evidence="1" id="KW-1133">Transmembrane helix</keyword>
<feature type="transmembrane region" description="Helical" evidence="1">
    <location>
        <begin position="98"/>
        <end position="115"/>
    </location>
</feature>
<evidence type="ECO:0000313" key="3">
    <source>
        <dbReference type="Proteomes" id="UP000636479"/>
    </source>
</evidence>
<feature type="transmembrane region" description="Helical" evidence="1">
    <location>
        <begin position="442"/>
        <end position="466"/>
    </location>
</feature>
<dbReference type="OrthoDB" id="5392263at2759"/>
<feature type="transmembrane region" description="Helical" evidence="1">
    <location>
        <begin position="135"/>
        <end position="153"/>
    </location>
</feature>
<comment type="caution">
    <text evidence="2">The sequence shown here is derived from an EMBL/GenBank/DDBJ whole genome shotgun (WGS) entry which is preliminary data.</text>
</comment>
<keyword evidence="3" id="KW-1185">Reference proteome</keyword>
<evidence type="ECO:0000256" key="1">
    <source>
        <dbReference type="SAM" id="Phobius"/>
    </source>
</evidence>
<gene>
    <name evidence="2" type="ORF">MIND_00156000</name>
</gene>
<dbReference type="EMBL" id="JACAZF010000001">
    <property type="protein sequence ID" value="KAF7316372.1"/>
    <property type="molecule type" value="Genomic_DNA"/>
</dbReference>
<reference evidence="2" key="1">
    <citation type="submission" date="2020-05" db="EMBL/GenBank/DDBJ databases">
        <title>Mycena genomes resolve the evolution of fungal bioluminescence.</title>
        <authorList>
            <person name="Tsai I.J."/>
        </authorList>
    </citation>
    <scope>NUCLEOTIDE SEQUENCE</scope>
    <source>
        <strain evidence="2">171206Taipei</strain>
    </source>
</reference>
<evidence type="ECO:0000313" key="2">
    <source>
        <dbReference type="EMBL" id="KAF7316372.1"/>
    </source>
</evidence>
<accession>A0A8H6TGL1</accession>
<keyword evidence="1" id="KW-0472">Membrane</keyword>